<dbReference type="Pfam" id="PF22799">
    <property type="entry name" value="PIR1-like_C"/>
    <property type="match status" value="1"/>
</dbReference>
<sequence length="308" mass="31950">MKWTPLAAVALAATASVDALVGNVSPRDGAVRGCRASYNGRFEVTIGRLDKRDVEERSCDNPDALRLTLDGGILKDAKNRTGYIASNYQFQFDEPPQFGALYTSGFSACSNGSLALRGSTVFYQCLSGSFYNLYDRRWAAQCEPVEIIMMPCRRRNGGGHGGEVTVGTKVVQTTIVTAIADGQPQVHTTTVAIPICQIGDGQIQGHTTPCGGSSPPSPISQIRDGQTQAPTKPPPLSPAVTGVAPGSAGPPITQIIDGRPQAPVGTTSAPRPPPSAPAPPQIPSSGGSKGFLGISTTLVIALVGVLAL</sequence>
<evidence type="ECO:0000256" key="4">
    <source>
        <dbReference type="ARBA" id="ARBA00022729"/>
    </source>
</evidence>
<dbReference type="InterPro" id="IPR051153">
    <property type="entry name" value="Yeast_CWMannoprotein_PIR"/>
</dbReference>
<dbReference type="PANTHER" id="PTHR47254">
    <property type="entry name" value="CELL WALL MANNOPROTEIN CIS3-RELATED"/>
    <property type="match status" value="1"/>
</dbReference>
<feature type="domain" description="Cell wall mannoprotein PIR1-like C-terminal" evidence="8">
    <location>
        <begin position="72"/>
        <end position="145"/>
    </location>
</feature>
<feature type="compositionally biased region" description="Pro residues" evidence="6">
    <location>
        <begin position="270"/>
        <end position="282"/>
    </location>
</feature>
<dbReference type="Proteomes" id="UP000827724">
    <property type="component" value="Unassembled WGS sequence"/>
</dbReference>
<dbReference type="OrthoDB" id="5415592at2759"/>
<evidence type="ECO:0000256" key="1">
    <source>
        <dbReference type="ARBA" id="ARBA00004191"/>
    </source>
</evidence>
<comment type="subcellular location">
    <subcellularLocation>
        <location evidence="1">Secreted</location>
        <location evidence="1">Cell wall</location>
    </subcellularLocation>
</comment>
<evidence type="ECO:0000256" key="6">
    <source>
        <dbReference type="SAM" id="MobiDB-lite"/>
    </source>
</evidence>
<dbReference type="InterPro" id="IPR054508">
    <property type="entry name" value="PIR1-like_C"/>
</dbReference>
<proteinExistence type="inferred from homology"/>
<evidence type="ECO:0000256" key="2">
    <source>
        <dbReference type="ARBA" id="ARBA00022512"/>
    </source>
</evidence>
<name>A0A9P8TYK3_9HYPO</name>
<dbReference type="AlphaFoldDB" id="A0A9P8TYK3"/>
<evidence type="ECO:0000259" key="8">
    <source>
        <dbReference type="Pfam" id="PF22799"/>
    </source>
</evidence>
<evidence type="ECO:0000256" key="5">
    <source>
        <dbReference type="ARBA" id="ARBA00038219"/>
    </source>
</evidence>
<keyword evidence="2" id="KW-0134">Cell wall</keyword>
<feature type="chain" id="PRO_5040483814" evidence="7">
    <location>
        <begin position="20"/>
        <end position="308"/>
    </location>
</feature>
<accession>A0A9P8TYK3</accession>
<keyword evidence="3" id="KW-0964">Secreted</keyword>
<feature type="region of interest" description="Disordered" evidence="6">
    <location>
        <begin position="204"/>
        <end position="289"/>
    </location>
</feature>
<keyword evidence="4 7" id="KW-0732">Signal</keyword>
<protein>
    <submittedName>
        <fullName evidence="9">Covalently-linked cell wall</fullName>
    </submittedName>
</protein>
<evidence type="ECO:0000313" key="10">
    <source>
        <dbReference type="Proteomes" id="UP000827724"/>
    </source>
</evidence>
<dbReference type="PANTHER" id="PTHR47254:SF1">
    <property type="entry name" value="CELL WALL MANNOPROTEIN CIS3-RELATED"/>
    <property type="match status" value="1"/>
</dbReference>
<gene>
    <name evidence="9" type="ORF">Trco_003265</name>
</gene>
<dbReference type="GO" id="GO:0009277">
    <property type="term" value="C:fungal-type cell wall"/>
    <property type="evidence" value="ECO:0007669"/>
    <property type="project" value="TreeGrafter"/>
</dbReference>
<comment type="similarity">
    <text evidence="5">Belongs to the PIR protein family.</text>
</comment>
<dbReference type="EMBL" id="JAIWOZ010000002">
    <property type="protein sequence ID" value="KAH6609919.1"/>
    <property type="molecule type" value="Genomic_DNA"/>
</dbReference>
<dbReference type="GO" id="GO:0005199">
    <property type="term" value="F:structural constituent of cell wall"/>
    <property type="evidence" value="ECO:0007669"/>
    <property type="project" value="TreeGrafter"/>
</dbReference>
<dbReference type="GO" id="GO:0031505">
    <property type="term" value="P:fungal-type cell wall organization"/>
    <property type="evidence" value="ECO:0007669"/>
    <property type="project" value="TreeGrafter"/>
</dbReference>
<evidence type="ECO:0000256" key="7">
    <source>
        <dbReference type="SAM" id="SignalP"/>
    </source>
</evidence>
<evidence type="ECO:0000313" key="9">
    <source>
        <dbReference type="EMBL" id="KAH6609919.1"/>
    </source>
</evidence>
<organism evidence="9 10">
    <name type="scientific">Trichoderma cornu-damae</name>
    <dbReference type="NCBI Taxonomy" id="654480"/>
    <lineage>
        <taxon>Eukaryota</taxon>
        <taxon>Fungi</taxon>
        <taxon>Dikarya</taxon>
        <taxon>Ascomycota</taxon>
        <taxon>Pezizomycotina</taxon>
        <taxon>Sordariomycetes</taxon>
        <taxon>Hypocreomycetidae</taxon>
        <taxon>Hypocreales</taxon>
        <taxon>Hypocreaceae</taxon>
        <taxon>Trichoderma</taxon>
    </lineage>
</organism>
<reference evidence="9" key="1">
    <citation type="submission" date="2021-08" db="EMBL/GenBank/DDBJ databases">
        <title>Chromosome-Level Trichoderma cornu-damae using Hi-C Data.</title>
        <authorList>
            <person name="Kim C.S."/>
        </authorList>
    </citation>
    <scope>NUCLEOTIDE SEQUENCE</scope>
    <source>
        <strain evidence="9">KA19-0412C</strain>
    </source>
</reference>
<evidence type="ECO:0000256" key="3">
    <source>
        <dbReference type="ARBA" id="ARBA00022525"/>
    </source>
</evidence>
<comment type="caution">
    <text evidence="9">The sequence shown here is derived from an EMBL/GenBank/DDBJ whole genome shotgun (WGS) entry which is preliminary data.</text>
</comment>
<keyword evidence="10" id="KW-1185">Reference proteome</keyword>
<feature type="signal peptide" evidence="7">
    <location>
        <begin position="1"/>
        <end position="19"/>
    </location>
</feature>